<dbReference type="PANTHER" id="PTHR43201:SF5">
    <property type="entry name" value="MEDIUM-CHAIN ACYL-COA LIGASE ACSF2, MITOCHONDRIAL"/>
    <property type="match status" value="1"/>
</dbReference>
<reference evidence="6" key="1">
    <citation type="journal article" date="2014" name="Int. J. Syst. Evol. Microbiol.">
        <title>Complete genome sequence of Corynebacterium casei LMG S-19264T (=DSM 44701T), isolated from a smear-ripened cheese.</title>
        <authorList>
            <consortium name="US DOE Joint Genome Institute (JGI-PGF)"/>
            <person name="Walter F."/>
            <person name="Albersmeier A."/>
            <person name="Kalinowski J."/>
            <person name="Ruckert C."/>
        </authorList>
    </citation>
    <scope>NUCLEOTIDE SEQUENCE</scope>
    <source>
        <strain evidence="6">CGMCC 1.12785</strain>
    </source>
</reference>
<dbReference type="SUPFAM" id="SSF53474">
    <property type="entry name" value="alpha/beta-Hydrolases"/>
    <property type="match status" value="1"/>
</dbReference>
<gene>
    <name evidence="6" type="ORF">GCM10011333_30040</name>
</gene>
<dbReference type="Gene3D" id="3.40.50.1820">
    <property type="entry name" value="alpha/beta hydrolase"/>
    <property type="match status" value="1"/>
</dbReference>
<feature type="region of interest" description="Disordered" evidence="3">
    <location>
        <begin position="368"/>
        <end position="409"/>
    </location>
</feature>
<dbReference type="InterPro" id="IPR020845">
    <property type="entry name" value="AMP-binding_CS"/>
</dbReference>
<dbReference type="Pfam" id="PF00501">
    <property type="entry name" value="AMP-binding"/>
    <property type="match status" value="1"/>
</dbReference>
<sequence>MRFPPRAASLPTGLAGWNPGFSRLLTVQAHDGSRGFHLLDTGPLLEAEGIEARGTILAVHGNPTYSYLWRHLAEATLRQARAGGDAWRLVAPDQLDMGYSERLEHPALPTPGEGRDDAGYRRLGERIADLDVLAEGLDLRGDDRPLVTLGHDWGGTISLGWAARHRADIAAAMTLNTAVHQPEGEPVPAPLRAALAGPLLPGSTVLTKAFSEVTLRLTAEPLAPEVKEAYLAPYAAPALRGGIGGFVADIPAGPSHPSADELARIGTELRSFDRPALILWGPRDPVFQEYHLQDLMTRLPHADVHRFEKAGHLLAEEADVSAAVLRWLGDAVPAAGRGVVTVAGSQPEAGPADAAQASLREAAATVAEGYGEGAERHGERGARAGAGVAAHGTGGLTESGAAQGATGTADVGATENETAQGAASAAIDGVTGAETTAGEGHPLPPLWALIDERAGDDAIASVDMSGPEPRPVSWAKLARVVNGIAAGLVAQGVRPGDRVSLLIPPGNNLTAALYACVRIGAVVVVADAGLGPAGMTRAVRAAGPSWIIGETPGLTLARAKGWKGRRISVRPMTGAAGKALGVETSLTALARTEPGSQRLPDPAPEDPAAVLFTSGSTGPAKGVLYTHGRLSALVRRLIDTFGITPDSGLVAGFAPFALLGPGIGATTVTPDMSVTKPSTLTATAVARAAEAGDASIVFASPAALVNVVATARQLDLAGHRALARVRLVLSAGAPVPLELMNEVAQVFPNAEIHSPYGMTEGLLLTDIERHEVARARTTSERGVCVGRPVEGVELLISPLDDLGRPTEELLPPAEAVGRLGEVIVSAPHIKERYDRLWYTDALSKRDTGKPAGRAAGAAGARDVSGALARHRTNDIGHIDAEGRLWIEGRLQHVISTPEGPLGPGGPEAAIDTVPGVFRSAVVGVGPAGTQVAVAVIEPEPEALAADPERASRARTGDARSSGAPRLRTGLAPQPLARAVRAAARALPAPVEIAAVLVTHEFPTDIRHNSKIDRSRLAVWADRVLSGQAVGTP</sequence>
<dbReference type="PROSITE" id="PS00455">
    <property type="entry name" value="AMP_BINDING"/>
    <property type="match status" value="1"/>
</dbReference>
<dbReference type="Gene3D" id="3.30.300.30">
    <property type="match status" value="1"/>
</dbReference>
<dbReference type="Proteomes" id="UP000616114">
    <property type="component" value="Unassembled WGS sequence"/>
</dbReference>
<dbReference type="GO" id="GO:0006631">
    <property type="term" value="P:fatty acid metabolic process"/>
    <property type="evidence" value="ECO:0007669"/>
    <property type="project" value="TreeGrafter"/>
</dbReference>
<evidence type="ECO:0000256" key="1">
    <source>
        <dbReference type="ARBA" id="ARBA00006432"/>
    </source>
</evidence>
<dbReference type="InterPro" id="IPR000073">
    <property type="entry name" value="AB_hydrolase_1"/>
</dbReference>
<dbReference type="PANTHER" id="PTHR43201">
    <property type="entry name" value="ACYL-COA SYNTHETASE"/>
    <property type="match status" value="1"/>
</dbReference>
<feature type="compositionally biased region" description="Basic and acidic residues" evidence="3">
    <location>
        <begin position="946"/>
        <end position="957"/>
    </location>
</feature>
<dbReference type="InterPro" id="IPR042099">
    <property type="entry name" value="ANL_N_sf"/>
</dbReference>
<evidence type="ECO:0000259" key="5">
    <source>
        <dbReference type="Pfam" id="PF00561"/>
    </source>
</evidence>
<reference evidence="6" key="2">
    <citation type="submission" date="2020-09" db="EMBL/GenBank/DDBJ databases">
        <authorList>
            <person name="Sun Q."/>
            <person name="Zhou Y."/>
        </authorList>
    </citation>
    <scope>NUCLEOTIDE SEQUENCE</scope>
    <source>
        <strain evidence="6">CGMCC 1.12785</strain>
    </source>
</reference>
<evidence type="ECO:0000256" key="3">
    <source>
        <dbReference type="SAM" id="MobiDB-lite"/>
    </source>
</evidence>
<dbReference type="InterPro" id="IPR000873">
    <property type="entry name" value="AMP-dep_synth/lig_dom"/>
</dbReference>
<accession>A0A8J2XK48</accession>
<evidence type="ECO:0008006" key="8">
    <source>
        <dbReference type="Google" id="ProtNLM"/>
    </source>
</evidence>
<dbReference type="AlphaFoldDB" id="A0A8J2XK48"/>
<evidence type="ECO:0000256" key="2">
    <source>
        <dbReference type="ARBA" id="ARBA00022598"/>
    </source>
</evidence>
<evidence type="ECO:0000259" key="4">
    <source>
        <dbReference type="Pfam" id="PF00501"/>
    </source>
</evidence>
<evidence type="ECO:0000313" key="7">
    <source>
        <dbReference type="Proteomes" id="UP000616114"/>
    </source>
</evidence>
<comment type="similarity">
    <text evidence="1">Belongs to the ATP-dependent AMP-binding enzyme family.</text>
</comment>
<organism evidence="6 7">
    <name type="scientific">Sediminivirga luteola</name>
    <dbReference type="NCBI Taxonomy" id="1774748"/>
    <lineage>
        <taxon>Bacteria</taxon>
        <taxon>Bacillati</taxon>
        <taxon>Actinomycetota</taxon>
        <taxon>Actinomycetes</taxon>
        <taxon>Micrococcales</taxon>
        <taxon>Brevibacteriaceae</taxon>
        <taxon>Sediminivirga</taxon>
    </lineage>
</organism>
<feature type="compositionally biased region" description="Basic and acidic residues" evidence="3">
    <location>
        <begin position="373"/>
        <end position="382"/>
    </location>
</feature>
<name>A0A8J2XK48_9MICO</name>
<protein>
    <recommendedName>
        <fullName evidence="8">Acyl-CoA synthetase (AMP-forming)/AMP-acid ligase II</fullName>
    </recommendedName>
</protein>
<proteinExistence type="inferred from homology"/>
<evidence type="ECO:0000313" key="6">
    <source>
        <dbReference type="EMBL" id="GGA25042.1"/>
    </source>
</evidence>
<dbReference type="Pfam" id="PF00561">
    <property type="entry name" value="Abhydrolase_1"/>
    <property type="match status" value="1"/>
</dbReference>
<dbReference type="EMBL" id="BMFY01000016">
    <property type="protein sequence ID" value="GGA25042.1"/>
    <property type="molecule type" value="Genomic_DNA"/>
</dbReference>
<dbReference type="InterPro" id="IPR029058">
    <property type="entry name" value="AB_hydrolase_fold"/>
</dbReference>
<dbReference type="GO" id="GO:0031956">
    <property type="term" value="F:medium-chain fatty acid-CoA ligase activity"/>
    <property type="evidence" value="ECO:0007669"/>
    <property type="project" value="TreeGrafter"/>
</dbReference>
<feature type="domain" description="AB hydrolase-1" evidence="5">
    <location>
        <begin position="55"/>
        <end position="317"/>
    </location>
</feature>
<dbReference type="Gene3D" id="3.40.50.12780">
    <property type="entry name" value="N-terminal domain of ligase-like"/>
    <property type="match status" value="1"/>
</dbReference>
<feature type="domain" description="AMP-dependent synthetase/ligase" evidence="4">
    <location>
        <begin position="457"/>
        <end position="833"/>
    </location>
</feature>
<dbReference type="InterPro" id="IPR045851">
    <property type="entry name" value="AMP-bd_C_sf"/>
</dbReference>
<feature type="region of interest" description="Disordered" evidence="3">
    <location>
        <begin position="943"/>
        <end position="968"/>
    </location>
</feature>
<keyword evidence="7" id="KW-1185">Reference proteome</keyword>
<dbReference type="SUPFAM" id="SSF56801">
    <property type="entry name" value="Acetyl-CoA synthetase-like"/>
    <property type="match status" value="1"/>
</dbReference>
<keyword evidence="2" id="KW-0436">Ligase</keyword>
<dbReference type="RefSeq" id="WP_229745217.1">
    <property type="nucleotide sequence ID" value="NZ_BMFY01000016.1"/>
</dbReference>
<comment type="caution">
    <text evidence="6">The sequence shown here is derived from an EMBL/GenBank/DDBJ whole genome shotgun (WGS) entry which is preliminary data.</text>
</comment>